<feature type="domain" description="CCHC-type" evidence="7">
    <location>
        <begin position="107"/>
        <end position="122"/>
    </location>
</feature>
<keyword evidence="2 6" id="KW-0812">Transmembrane</keyword>
<feature type="domain" description="CCHC-type" evidence="7">
    <location>
        <begin position="181"/>
        <end position="194"/>
    </location>
</feature>
<keyword evidence="5" id="KW-0862">Zinc</keyword>
<keyword evidence="9" id="KW-1185">Reference proteome</keyword>
<keyword evidence="3 6" id="KW-1133">Transmembrane helix</keyword>
<evidence type="ECO:0000256" key="3">
    <source>
        <dbReference type="ARBA" id="ARBA00022989"/>
    </source>
</evidence>
<keyword evidence="5" id="KW-0479">Metal-binding</keyword>
<keyword evidence="4 6" id="KW-0472">Membrane</keyword>
<feature type="domain" description="CCHC-type" evidence="7">
    <location>
        <begin position="43"/>
        <end position="56"/>
    </location>
</feature>
<feature type="transmembrane region" description="Helical" evidence="6">
    <location>
        <begin position="572"/>
        <end position="591"/>
    </location>
</feature>
<dbReference type="Pfam" id="PF00098">
    <property type="entry name" value="zf-CCHC"/>
    <property type="match status" value="9"/>
</dbReference>
<feature type="transmembrane region" description="Helical" evidence="6">
    <location>
        <begin position="517"/>
        <end position="537"/>
    </location>
</feature>
<comment type="subcellular location">
    <subcellularLocation>
        <location evidence="1">Membrane</location>
        <topology evidence="1">Multi-pass membrane protein</topology>
    </subcellularLocation>
</comment>
<feature type="domain" description="CCHC-type" evidence="7">
    <location>
        <begin position="81"/>
        <end position="96"/>
    </location>
</feature>
<keyword evidence="5" id="KW-0863">Zinc-finger</keyword>
<protein>
    <recommendedName>
        <fullName evidence="7">CCHC-type domain-containing protein</fullName>
    </recommendedName>
</protein>
<dbReference type="InterPro" id="IPR007941">
    <property type="entry name" value="DUF726"/>
</dbReference>
<reference evidence="8 9" key="1">
    <citation type="submission" date="2021-02" db="EMBL/GenBank/DDBJ databases">
        <title>Plant Genome Project.</title>
        <authorList>
            <person name="Zhang R.-G."/>
        </authorList>
    </citation>
    <scope>NUCLEOTIDE SEQUENCE [LARGE SCALE GENOMIC DNA]</scope>
    <source>
        <tissue evidence="8">Leaves</tissue>
    </source>
</reference>
<evidence type="ECO:0000259" key="7">
    <source>
        <dbReference type="PROSITE" id="PS50158"/>
    </source>
</evidence>
<dbReference type="PROSITE" id="PS50158">
    <property type="entry name" value="ZF_CCHC"/>
    <property type="match status" value="9"/>
</dbReference>
<evidence type="ECO:0000256" key="4">
    <source>
        <dbReference type="ARBA" id="ARBA00023136"/>
    </source>
</evidence>
<dbReference type="Pfam" id="PF05277">
    <property type="entry name" value="DUF726"/>
    <property type="match status" value="2"/>
</dbReference>
<sequence>MPLHGVLGCCGRCLRKGFSQGNLCNNCKRPGHFARECPNVAVCNNCGLPGHIASECTTQARCWNCREPGHVASNCHNEGICHSCGKTGHRARDCPNSEQSGGDSRICNNCYKPGHIAADCSNDKACKNCRKTGHIARDCQNEPVCNVCNISGHLARQCPKGDSLGDRGGGGRYGGHREVICRTCNQAGHMSRDCAGPMIICHNCGGRGHMAYECPSGRLPDRGYRRYIDFCKKYAAAALFALALHQSQIHQTRPKNTLVPLEDEPIGEGASLGQSVSVSEHPQLWIHENSGLLLPVCRFLGVDEQAWHGLKETAGISSQVRHHVGSYDSMTFTLSQFLALLSEESDGTSSGMKDKEFALTKSVDAMVLSMNSNDKTDSVSEVASEPCETKQGISLKMSGEEKSISGPETETSEHPLEEEKLLTYQRKVTVLYELLSACVAGDSDGDKKCSQGKGYDARYRVALRLLSTWLNINWIKMEAIEIMVACSLVAPEQELDEKEDGNRNSESSSAIWKKGGIIGAAALAGGTLMAVTGGLAAPAIAQGLGALAPAVGSLVPAVGGGFAAAAGATGSVAGSVAVAASFGAAGASLAGTKMARRIGSIDEFEFKRLAVGIMISGLVFEEEDFVKPWESYNDNLERYALMWETKNLIALSTSIEDWLTSKVAMELMKEGAMMTILSTLLAALALPATLVTAADLIDSQWAIAVDSYYMHATDMNTYQSLNFKIFIPVMSEFSLRSDQAGMLLAEVLLKGLQGNSGVAMLIFSQILRCFASSAGLVERVVLLGAPISINNEKWEDARKMVAGRFVNAYSTNDWTLAIVYRASLLSQGLAGIQAIDIAGIENLSPHSPSFLHCVV</sequence>
<dbReference type="Gene3D" id="4.10.60.10">
    <property type="entry name" value="Zinc finger, CCHC-type"/>
    <property type="match status" value="5"/>
</dbReference>
<feature type="transmembrane region" description="Helical" evidence="6">
    <location>
        <begin position="544"/>
        <end position="566"/>
    </location>
</feature>
<evidence type="ECO:0000313" key="8">
    <source>
        <dbReference type="EMBL" id="KAH7521099.1"/>
    </source>
</evidence>
<evidence type="ECO:0000256" key="6">
    <source>
        <dbReference type="SAM" id="Phobius"/>
    </source>
</evidence>
<dbReference type="InterPro" id="IPR001878">
    <property type="entry name" value="Znf_CCHC"/>
</dbReference>
<feature type="domain" description="CCHC-type" evidence="7">
    <location>
        <begin position="24"/>
        <end position="39"/>
    </location>
</feature>
<gene>
    <name evidence="8" type="ORF">JRO89_XSUnG0113100</name>
</gene>
<proteinExistence type="predicted"/>
<feature type="domain" description="CCHC-type" evidence="7">
    <location>
        <begin position="145"/>
        <end position="160"/>
    </location>
</feature>
<evidence type="ECO:0000256" key="5">
    <source>
        <dbReference type="PROSITE-ProRule" id="PRU00047"/>
    </source>
</evidence>
<feature type="transmembrane region" description="Helical" evidence="6">
    <location>
        <begin position="671"/>
        <end position="690"/>
    </location>
</feature>
<dbReference type="SMART" id="SM00343">
    <property type="entry name" value="ZnF_C2HC"/>
    <property type="match status" value="9"/>
</dbReference>
<evidence type="ECO:0000256" key="2">
    <source>
        <dbReference type="ARBA" id="ARBA00022692"/>
    </source>
</evidence>
<feature type="domain" description="CCHC-type" evidence="7">
    <location>
        <begin position="61"/>
        <end position="75"/>
    </location>
</feature>
<dbReference type="InterPro" id="IPR036875">
    <property type="entry name" value="Znf_CCHC_sf"/>
</dbReference>
<organism evidence="8 9">
    <name type="scientific">Xanthoceras sorbifolium</name>
    <dbReference type="NCBI Taxonomy" id="99658"/>
    <lineage>
        <taxon>Eukaryota</taxon>
        <taxon>Viridiplantae</taxon>
        <taxon>Streptophyta</taxon>
        <taxon>Embryophyta</taxon>
        <taxon>Tracheophyta</taxon>
        <taxon>Spermatophyta</taxon>
        <taxon>Magnoliopsida</taxon>
        <taxon>eudicotyledons</taxon>
        <taxon>Gunneridae</taxon>
        <taxon>Pentapetalae</taxon>
        <taxon>rosids</taxon>
        <taxon>malvids</taxon>
        <taxon>Sapindales</taxon>
        <taxon>Sapindaceae</taxon>
        <taxon>Xanthoceroideae</taxon>
        <taxon>Xanthoceras</taxon>
    </lineage>
</organism>
<dbReference type="PANTHER" id="PTHR17920">
    <property type="entry name" value="TRANSMEMBRANE AND COILED-COIL DOMAIN-CONTAINING PROTEIN 4 TMCO4"/>
    <property type="match status" value="1"/>
</dbReference>
<comment type="caution">
    <text evidence="8">The sequence shown here is derived from an EMBL/GenBank/DDBJ whole genome shotgun (WGS) entry which is preliminary data.</text>
</comment>
<feature type="domain" description="CCHC-type" evidence="7">
    <location>
        <begin position="126"/>
        <end position="141"/>
    </location>
</feature>
<dbReference type="EMBL" id="JAFEMO010000272">
    <property type="protein sequence ID" value="KAH7521099.1"/>
    <property type="molecule type" value="Genomic_DNA"/>
</dbReference>
<feature type="domain" description="CCHC-type" evidence="7">
    <location>
        <begin position="201"/>
        <end position="216"/>
    </location>
</feature>
<evidence type="ECO:0000313" key="9">
    <source>
        <dbReference type="Proteomes" id="UP000827721"/>
    </source>
</evidence>
<accession>A0ABQ8GYF9</accession>
<dbReference type="Proteomes" id="UP000827721">
    <property type="component" value="Unassembled WGS sequence"/>
</dbReference>
<dbReference type="SUPFAM" id="SSF57756">
    <property type="entry name" value="Retrovirus zinc finger-like domains"/>
    <property type="match status" value="4"/>
</dbReference>
<dbReference type="PANTHER" id="PTHR17920:SF24">
    <property type="entry name" value="ALPHA_BETA HYDROLASE-RELATED"/>
    <property type="match status" value="1"/>
</dbReference>
<name>A0ABQ8GYF9_9ROSI</name>
<evidence type="ECO:0000256" key="1">
    <source>
        <dbReference type="ARBA" id="ARBA00004141"/>
    </source>
</evidence>